<evidence type="ECO:0000256" key="8">
    <source>
        <dbReference type="ARBA" id="ARBA00023170"/>
    </source>
</evidence>
<evidence type="ECO:0000256" key="10">
    <source>
        <dbReference type="SAM" id="Phobius"/>
    </source>
</evidence>
<keyword evidence="9" id="KW-0807">Transducer</keyword>
<comment type="caution">
    <text evidence="11">The sequence shown here is derived from an EMBL/GenBank/DDBJ whole genome shotgun (WGS) entry which is preliminary data.</text>
</comment>
<evidence type="ECO:0000256" key="7">
    <source>
        <dbReference type="ARBA" id="ARBA00023136"/>
    </source>
</evidence>
<evidence type="ECO:0000313" key="11">
    <source>
        <dbReference type="EMBL" id="KAK0174164.1"/>
    </source>
</evidence>
<feature type="transmembrane region" description="Helical" evidence="10">
    <location>
        <begin position="61"/>
        <end position="81"/>
    </location>
</feature>
<evidence type="ECO:0000256" key="5">
    <source>
        <dbReference type="ARBA" id="ARBA00022725"/>
    </source>
</evidence>
<keyword evidence="4 10" id="KW-0812">Transmembrane</keyword>
<organism evidence="11 12">
    <name type="scientific">Microctonus aethiopoides</name>
    <dbReference type="NCBI Taxonomy" id="144406"/>
    <lineage>
        <taxon>Eukaryota</taxon>
        <taxon>Metazoa</taxon>
        <taxon>Ecdysozoa</taxon>
        <taxon>Arthropoda</taxon>
        <taxon>Hexapoda</taxon>
        <taxon>Insecta</taxon>
        <taxon>Pterygota</taxon>
        <taxon>Neoptera</taxon>
        <taxon>Endopterygota</taxon>
        <taxon>Hymenoptera</taxon>
        <taxon>Apocrita</taxon>
        <taxon>Ichneumonoidea</taxon>
        <taxon>Braconidae</taxon>
        <taxon>Euphorinae</taxon>
        <taxon>Microctonus</taxon>
    </lineage>
</organism>
<protein>
    <submittedName>
        <fullName evidence="11">Uncharacterized protein</fullName>
    </submittedName>
</protein>
<keyword evidence="3" id="KW-0716">Sensory transduction</keyword>
<dbReference type="EMBL" id="JAQQBS010000002">
    <property type="protein sequence ID" value="KAK0174164.1"/>
    <property type="molecule type" value="Genomic_DNA"/>
</dbReference>
<dbReference type="InterPro" id="IPR004117">
    <property type="entry name" value="7tm6_olfct_rcpt"/>
</dbReference>
<keyword evidence="7 10" id="KW-0472">Membrane</keyword>
<dbReference type="GO" id="GO:0004984">
    <property type="term" value="F:olfactory receptor activity"/>
    <property type="evidence" value="ECO:0007669"/>
    <property type="project" value="InterPro"/>
</dbReference>
<keyword evidence="6 10" id="KW-1133">Transmembrane helix</keyword>
<evidence type="ECO:0000256" key="1">
    <source>
        <dbReference type="ARBA" id="ARBA00004651"/>
    </source>
</evidence>
<evidence type="ECO:0000256" key="9">
    <source>
        <dbReference type="ARBA" id="ARBA00023224"/>
    </source>
</evidence>
<name>A0AA39FQW5_9HYME</name>
<dbReference type="GO" id="GO:0005549">
    <property type="term" value="F:odorant binding"/>
    <property type="evidence" value="ECO:0007669"/>
    <property type="project" value="InterPro"/>
</dbReference>
<keyword evidence="12" id="KW-1185">Reference proteome</keyword>
<dbReference type="Pfam" id="PF02949">
    <property type="entry name" value="7tm_6"/>
    <property type="match status" value="1"/>
</dbReference>
<dbReference type="GO" id="GO:0005886">
    <property type="term" value="C:plasma membrane"/>
    <property type="evidence" value="ECO:0007669"/>
    <property type="project" value="UniProtKB-SubCell"/>
</dbReference>
<dbReference type="PANTHER" id="PTHR21137:SF35">
    <property type="entry name" value="ODORANT RECEPTOR 19A-RELATED"/>
    <property type="match status" value="1"/>
</dbReference>
<evidence type="ECO:0000256" key="2">
    <source>
        <dbReference type="ARBA" id="ARBA00022475"/>
    </source>
</evidence>
<evidence type="ECO:0000256" key="4">
    <source>
        <dbReference type="ARBA" id="ARBA00022692"/>
    </source>
</evidence>
<comment type="subcellular location">
    <subcellularLocation>
        <location evidence="1">Cell membrane</location>
        <topology evidence="1">Multi-pass membrane protein</topology>
    </subcellularLocation>
</comment>
<gene>
    <name evidence="11" type="ORF">PV328_007273</name>
</gene>
<sequence>MTFTLFGVVHSITSWLGHNYPIPIWIPHEINMIIPFWILFIYSSLSCWIHIMLIMSYDLMFSGHLTLLAMHLDILKYRFAIIPKLNKLNRKIYLTQCIQYQQYIYELSENVQDAFFTTNSACTFSVGISLCLGVFKLSVDNLYSLNTWACIQFILAVFVKWAIQCWEATIVMQKSIEIGDAAYNLNWIDFNKPTAITVMIIIRRSSVRPIIFYGILAITLSVNTLKTVGSVFY</sequence>
<reference evidence="11" key="1">
    <citation type="journal article" date="2023" name="bioRxiv">
        <title>Scaffold-level genome assemblies of two parasitoid biocontrol wasps reveal the parthenogenesis mechanism and an associated novel virus.</title>
        <authorList>
            <person name="Inwood S."/>
            <person name="Skelly J."/>
            <person name="Guhlin J."/>
            <person name="Harrop T."/>
            <person name="Goldson S."/>
            <person name="Dearden P."/>
        </authorList>
    </citation>
    <scope>NUCLEOTIDE SEQUENCE</scope>
    <source>
        <strain evidence="11">Irish</strain>
        <tissue evidence="11">Whole body</tissue>
    </source>
</reference>
<accession>A0AA39FQW5</accession>
<dbReference type="AlphaFoldDB" id="A0AA39FQW5"/>
<keyword evidence="5" id="KW-0552">Olfaction</keyword>
<dbReference type="GO" id="GO:0007165">
    <property type="term" value="P:signal transduction"/>
    <property type="evidence" value="ECO:0007669"/>
    <property type="project" value="UniProtKB-KW"/>
</dbReference>
<evidence type="ECO:0000256" key="3">
    <source>
        <dbReference type="ARBA" id="ARBA00022606"/>
    </source>
</evidence>
<proteinExistence type="predicted"/>
<dbReference type="PANTHER" id="PTHR21137">
    <property type="entry name" value="ODORANT RECEPTOR"/>
    <property type="match status" value="1"/>
</dbReference>
<reference evidence="11" key="2">
    <citation type="submission" date="2023-03" db="EMBL/GenBank/DDBJ databases">
        <authorList>
            <person name="Inwood S.N."/>
            <person name="Skelly J.G."/>
            <person name="Guhlin J."/>
            <person name="Harrop T.W.R."/>
            <person name="Goldson S.G."/>
            <person name="Dearden P.K."/>
        </authorList>
    </citation>
    <scope>NUCLEOTIDE SEQUENCE</scope>
    <source>
        <strain evidence="11">Irish</strain>
        <tissue evidence="11">Whole body</tissue>
    </source>
</reference>
<keyword evidence="8" id="KW-0675">Receptor</keyword>
<evidence type="ECO:0000313" key="12">
    <source>
        <dbReference type="Proteomes" id="UP001168990"/>
    </source>
</evidence>
<dbReference type="Proteomes" id="UP001168990">
    <property type="component" value="Unassembled WGS sequence"/>
</dbReference>
<keyword evidence="2" id="KW-1003">Cell membrane</keyword>
<feature type="transmembrane region" description="Helical" evidence="10">
    <location>
        <begin position="34"/>
        <end position="55"/>
    </location>
</feature>
<evidence type="ECO:0000256" key="6">
    <source>
        <dbReference type="ARBA" id="ARBA00022989"/>
    </source>
</evidence>
<feature type="transmembrane region" description="Helical" evidence="10">
    <location>
        <begin position="210"/>
        <end position="232"/>
    </location>
</feature>